<dbReference type="UniPathway" id="UPA00694"/>
<dbReference type="OrthoDB" id="7615145at2"/>
<dbReference type="GO" id="GO:0030244">
    <property type="term" value="P:cellulose biosynthetic process"/>
    <property type="evidence" value="ECO:0007669"/>
    <property type="project" value="UniProtKB-KW"/>
</dbReference>
<comment type="similarity">
    <text evidence="1">Belongs to the AcsB/BcsB family.</text>
</comment>
<dbReference type="GO" id="GO:0005886">
    <property type="term" value="C:plasma membrane"/>
    <property type="evidence" value="ECO:0007669"/>
    <property type="project" value="UniProtKB-SubCell"/>
</dbReference>
<comment type="caution">
    <text evidence="3">The sequence shown here is derived from an EMBL/GenBank/DDBJ whole genome shotgun (WGS) entry which is preliminary data.</text>
</comment>
<organism evidence="3 4">
    <name type="scientific">Falsigemmobacter intermedius</name>
    <dbReference type="NCBI Taxonomy" id="1553448"/>
    <lineage>
        <taxon>Bacteria</taxon>
        <taxon>Pseudomonadati</taxon>
        <taxon>Pseudomonadota</taxon>
        <taxon>Alphaproteobacteria</taxon>
        <taxon>Rhodobacterales</taxon>
        <taxon>Paracoccaceae</taxon>
        <taxon>Falsigemmobacter</taxon>
    </lineage>
</organism>
<gene>
    <name evidence="3" type="ORF">EP867_15050</name>
</gene>
<dbReference type="Pfam" id="PF03170">
    <property type="entry name" value="BcsB"/>
    <property type="match status" value="1"/>
</dbReference>
<dbReference type="InterPro" id="IPR018513">
    <property type="entry name" value="Cell_synthase_bac"/>
</dbReference>
<name>A0A3S3Y7S5_9RHOB</name>
<reference evidence="3 4" key="1">
    <citation type="journal article" date="2015" name="Int. J. Syst. Evol. Microbiol.">
        <title>Gemmobacter intermedius sp. nov., isolated from a white stork (Ciconia ciconia).</title>
        <authorList>
            <person name="Kampfer P."/>
            <person name="Jerzak L."/>
            <person name="Wilharm G."/>
            <person name="Golke J."/>
            <person name="Busse H.J."/>
            <person name="Glaeser S.P."/>
        </authorList>
    </citation>
    <scope>NUCLEOTIDE SEQUENCE [LARGE SCALE GENOMIC DNA]</scope>
    <source>
        <strain evidence="3 4">119/4</strain>
    </source>
</reference>
<accession>A0A3S3Y7S5</accession>
<dbReference type="Proteomes" id="UP000287168">
    <property type="component" value="Unassembled WGS sequence"/>
</dbReference>
<keyword evidence="1" id="KW-0732">Signal</keyword>
<proteinExistence type="inferred from homology"/>
<evidence type="ECO:0000313" key="4">
    <source>
        <dbReference type="Proteomes" id="UP000287168"/>
    </source>
</evidence>
<keyword evidence="1" id="KW-0973">c-di-GMP</keyword>
<comment type="subunit">
    <text evidence="1">Tightly associated with the cellulose synthase catalytic subunit.</text>
</comment>
<comment type="pathway">
    <text evidence="1">Glycan metabolism; bacterial cellulose biosynthesis.</text>
</comment>
<dbReference type="EMBL" id="SBLC01000028">
    <property type="protein sequence ID" value="RWY38852.1"/>
    <property type="molecule type" value="Genomic_DNA"/>
</dbReference>
<protein>
    <recommendedName>
        <fullName evidence="1">Cyclic di-GMP-binding protein</fullName>
    </recommendedName>
    <alternativeName>
        <fullName evidence="1">Cellulose synthase regulatory subunit</fullName>
    </alternativeName>
</protein>
<comment type="subcellular location">
    <subcellularLocation>
        <location evidence="1">Cell inner membrane</location>
    </subcellularLocation>
</comment>
<feature type="chain" id="PRO_5018376832" description="Cyclic di-GMP-binding protein" evidence="1">
    <location>
        <begin position="24"/>
        <end position="404"/>
    </location>
</feature>
<evidence type="ECO:0000256" key="1">
    <source>
        <dbReference type="RuleBase" id="RU365021"/>
    </source>
</evidence>
<keyword evidence="1" id="KW-0472">Membrane</keyword>
<dbReference type="Gene3D" id="3.30.379.20">
    <property type="match status" value="1"/>
</dbReference>
<feature type="region of interest" description="Disordered" evidence="2">
    <location>
        <begin position="28"/>
        <end position="81"/>
    </location>
</feature>
<dbReference type="GO" id="GO:0006011">
    <property type="term" value="P:UDP-alpha-D-glucose metabolic process"/>
    <property type="evidence" value="ECO:0007669"/>
    <property type="project" value="InterPro"/>
</dbReference>
<evidence type="ECO:0000256" key="2">
    <source>
        <dbReference type="SAM" id="MobiDB-lite"/>
    </source>
</evidence>
<dbReference type="RefSeq" id="WP_128490307.1">
    <property type="nucleotide sequence ID" value="NZ_JBHLXB010000152.1"/>
</dbReference>
<keyword evidence="1" id="KW-0135">Cellulose biosynthesis</keyword>
<dbReference type="AlphaFoldDB" id="A0A3S3Y7S5"/>
<keyword evidence="1" id="KW-0997">Cell inner membrane</keyword>
<keyword evidence="4" id="KW-1185">Reference proteome</keyword>
<dbReference type="Gene3D" id="2.60.120.260">
    <property type="entry name" value="Galactose-binding domain-like"/>
    <property type="match status" value="1"/>
</dbReference>
<feature type="signal peptide" evidence="1">
    <location>
        <begin position="1"/>
        <end position="23"/>
    </location>
</feature>
<comment type="function">
    <text evidence="1">Binds the cellulose synthase activator, bis-(3'-5') cyclic diguanylic acid (c-di-GMP).</text>
</comment>
<keyword evidence="1" id="KW-1003">Cell membrane</keyword>
<evidence type="ECO:0000313" key="3">
    <source>
        <dbReference type="EMBL" id="RWY38852.1"/>
    </source>
</evidence>
<sequence>MSPVLPLVTSALAALLTALPVWALDRSEGAGAQPRDGGGPVVLSAPAQEPVPGLIRLPPDPESGREEAADLPITPGEAEPADATGLVAPAAPLRDRAERGTAAPLNTEGLMPLLPVNRLPVSPVAGASLPQPGILRLTGERLVQQMSIYLPESAPVPEQLLLTLQSSINVLPDAARLEVTINEAAPQNLPLDQIGAFGTLALPAEGLRQGENRVVLTIHQPHRIWCGPEATFGVWTEIDLSRSGASVPASSVTPDPGGFALALRAQTGTGRPLPVLSDTAADPALLRQVTDRVSEAMGGNGQITLRSFYTPGPKSFASVALIPSERNQVSFRPGASGALVMQIEHRPGELPDLAPHLPPPPPPHAGLQLLRPGDPMTFEALGQGDIIGNTHYFRAALPFRLPDA</sequence>